<dbReference type="EMBL" id="JARPTC010000014">
    <property type="protein sequence ID" value="MDO7787579.1"/>
    <property type="molecule type" value="Genomic_DNA"/>
</dbReference>
<sequence>MQAKEFWDIINRDNNSFIAFKEKQPTLTFNQDIREYSTGLENGMMASLTYVAEKQDMLHIVCDLTNFEAYNKTFELPVFEGEDGKFVKWSESFFYPENKIVEFFVEGKNEIPFEVGQSNELYKEFIESKSDLNYVKWLESQVVKLRAK</sequence>
<reference evidence="1" key="2">
    <citation type="submission" date="2023-03" db="EMBL/GenBank/DDBJ databases">
        <authorList>
            <person name="Zhang Z."/>
        </authorList>
    </citation>
    <scope>NUCLEOTIDE SEQUENCE</scope>
    <source>
        <strain evidence="1">DSA</strain>
    </source>
</reference>
<evidence type="ECO:0008006" key="3">
    <source>
        <dbReference type="Google" id="ProtNLM"/>
    </source>
</evidence>
<evidence type="ECO:0000313" key="2">
    <source>
        <dbReference type="Proteomes" id="UP001172911"/>
    </source>
</evidence>
<proteinExistence type="predicted"/>
<accession>A0AAW7ZD03</accession>
<comment type="caution">
    <text evidence="1">The sequence shown here is derived from an EMBL/GenBank/DDBJ whole genome shotgun (WGS) entry which is preliminary data.</text>
</comment>
<dbReference type="AlphaFoldDB" id="A0AAW7ZD03"/>
<protein>
    <recommendedName>
        <fullName evidence="3">DUF4268 domain-containing protein</fullName>
    </recommendedName>
</protein>
<name>A0AAW7ZD03_9FIRM</name>
<gene>
    <name evidence="1" type="ORF">P6N53_10140</name>
</gene>
<dbReference type="RefSeq" id="WP_304542724.1">
    <property type="nucleotide sequence ID" value="NZ_JARPTC010000014.1"/>
</dbReference>
<reference evidence="1" key="1">
    <citation type="journal article" date="2023" name="J. Hazard. Mater.">
        <title>Anaerobic biodegradation of pyrene and benzo[a]pyrene by a new sulfate-reducing Desulforamulus aquiferis strain DSA.</title>
        <authorList>
            <person name="Zhang Z."/>
            <person name="Sun J."/>
            <person name="Gong X."/>
            <person name="Wang C."/>
            <person name="Wang H."/>
        </authorList>
    </citation>
    <scope>NUCLEOTIDE SEQUENCE</scope>
    <source>
        <strain evidence="1">DSA</strain>
    </source>
</reference>
<dbReference type="Proteomes" id="UP001172911">
    <property type="component" value="Unassembled WGS sequence"/>
</dbReference>
<organism evidence="1 2">
    <name type="scientific">Desulforamulus aquiferis</name>
    <dbReference type="NCBI Taxonomy" id="1397668"/>
    <lineage>
        <taxon>Bacteria</taxon>
        <taxon>Bacillati</taxon>
        <taxon>Bacillota</taxon>
        <taxon>Clostridia</taxon>
        <taxon>Eubacteriales</taxon>
        <taxon>Peptococcaceae</taxon>
        <taxon>Desulforamulus</taxon>
    </lineage>
</organism>
<keyword evidence="2" id="KW-1185">Reference proteome</keyword>
<evidence type="ECO:0000313" key="1">
    <source>
        <dbReference type="EMBL" id="MDO7787579.1"/>
    </source>
</evidence>